<keyword evidence="3" id="KW-0808">Transferase</keyword>
<dbReference type="GO" id="GO:0046872">
    <property type="term" value="F:metal ion binding"/>
    <property type="evidence" value="ECO:0007669"/>
    <property type="project" value="UniProtKB-KW"/>
</dbReference>
<dbReference type="EMBL" id="CP036279">
    <property type="protein sequence ID" value="QDU62802.1"/>
    <property type="molecule type" value="Genomic_DNA"/>
</dbReference>
<dbReference type="Gene3D" id="1.10.1200.270">
    <property type="entry name" value="Methyltransferase, alpha-helical capping domain"/>
    <property type="match status" value="1"/>
</dbReference>
<dbReference type="GO" id="GO:0032259">
    <property type="term" value="P:methylation"/>
    <property type="evidence" value="ECO:0007669"/>
    <property type="project" value="UniProtKB-KW"/>
</dbReference>
<dbReference type="SUPFAM" id="SSF53335">
    <property type="entry name" value="S-adenosyl-L-methionine-dependent methyltransferases"/>
    <property type="match status" value="1"/>
</dbReference>
<protein>
    <submittedName>
        <fullName evidence="3">SAM dependent carboxyl methyltransferase</fullName>
    </submittedName>
</protein>
<dbReference type="Gene3D" id="3.40.50.150">
    <property type="entry name" value="Vaccinia Virus protein VP39"/>
    <property type="match status" value="1"/>
</dbReference>
<dbReference type="PANTHER" id="PTHR31009">
    <property type="entry name" value="S-ADENOSYL-L-METHIONINE:CARBOXYL METHYLTRANSFERASE FAMILY PROTEIN"/>
    <property type="match status" value="1"/>
</dbReference>
<organism evidence="3 4">
    <name type="scientific">Kolteria novifilia</name>
    <dbReference type="NCBI Taxonomy" id="2527975"/>
    <lineage>
        <taxon>Bacteria</taxon>
        <taxon>Pseudomonadati</taxon>
        <taxon>Planctomycetota</taxon>
        <taxon>Planctomycetia</taxon>
        <taxon>Kolteriales</taxon>
        <taxon>Kolteriaceae</taxon>
        <taxon>Kolteria</taxon>
    </lineage>
</organism>
<sequence length="366" mass="41457">MKTLKERGLTSRTVAGMKKDFYDQHSLVQRTLVQELTPILDAAMEEVRLPPEGRPLVMCDYGCSEGKNATSVTERCIAALHRRDSDQTVSVCYNDLFTNNFNKLFQNLSELHAKRDHEFSRRKARRNGPVFEFATGGSFYEPVMPQATVNIGISTAAVHWLSRLPEDARGLGQEARTWRKSLAEQASWDWLTFLSHRATEMLPGGKLVLSILREPNEDSAHMPFELMAEATRQLVGEGVIPAERMENVVLPYYRRSQEELLAPLGSRGDLADCFEVDRMIAATPPVPFQTQFDRDGDTIAYAESYTGFLRAIFEGIVAEQLCGPTPTYSTGELVDRFFAKVEEMIHGEPERWKLDNHWCFLSLTAR</sequence>
<dbReference type="GO" id="GO:0008168">
    <property type="term" value="F:methyltransferase activity"/>
    <property type="evidence" value="ECO:0007669"/>
    <property type="project" value="UniProtKB-KW"/>
</dbReference>
<evidence type="ECO:0000256" key="1">
    <source>
        <dbReference type="ARBA" id="ARBA00022723"/>
    </source>
</evidence>
<evidence type="ECO:0000313" key="4">
    <source>
        <dbReference type="Proteomes" id="UP000317093"/>
    </source>
</evidence>
<dbReference type="InterPro" id="IPR005299">
    <property type="entry name" value="MeTrfase_7"/>
</dbReference>
<reference evidence="3 4" key="1">
    <citation type="submission" date="2019-02" db="EMBL/GenBank/DDBJ databases">
        <title>Deep-cultivation of Planctomycetes and their phenomic and genomic characterization uncovers novel biology.</title>
        <authorList>
            <person name="Wiegand S."/>
            <person name="Jogler M."/>
            <person name="Boedeker C."/>
            <person name="Pinto D."/>
            <person name="Vollmers J."/>
            <person name="Rivas-Marin E."/>
            <person name="Kohn T."/>
            <person name="Peeters S.H."/>
            <person name="Heuer A."/>
            <person name="Rast P."/>
            <person name="Oberbeckmann S."/>
            <person name="Bunk B."/>
            <person name="Jeske O."/>
            <person name="Meyerdierks A."/>
            <person name="Storesund J.E."/>
            <person name="Kallscheuer N."/>
            <person name="Luecker S."/>
            <person name="Lage O.M."/>
            <person name="Pohl T."/>
            <person name="Merkel B.J."/>
            <person name="Hornburger P."/>
            <person name="Mueller R.-W."/>
            <person name="Bruemmer F."/>
            <person name="Labrenz M."/>
            <person name="Spormann A.M."/>
            <person name="Op den Camp H."/>
            <person name="Overmann J."/>
            <person name="Amann R."/>
            <person name="Jetten M.S.M."/>
            <person name="Mascher T."/>
            <person name="Medema M.H."/>
            <person name="Devos D.P."/>
            <person name="Kaster A.-K."/>
            <person name="Ovreas L."/>
            <person name="Rohde M."/>
            <person name="Galperin M.Y."/>
            <person name="Jogler C."/>
        </authorList>
    </citation>
    <scope>NUCLEOTIDE SEQUENCE [LARGE SCALE GENOMIC DNA]</scope>
    <source>
        <strain evidence="3 4">Pan216</strain>
    </source>
</reference>
<accession>A0A518B768</accession>
<dbReference type="Pfam" id="PF03492">
    <property type="entry name" value="Methyltransf_7"/>
    <property type="match status" value="1"/>
</dbReference>
<proteinExistence type="predicted"/>
<keyword evidence="1" id="KW-0479">Metal-binding</keyword>
<keyword evidence="3" id="KW-0489">Methyltransferase</keyword>
<dbReference type="RefSeq" id="WP_419192660.1">
    <property type="nucleotide sequence ID" value="NZ_CP036279.1"/>
</dbReference>
<evidence type="ECO:0000313" key="3">
    <source>
        <dbReference type="EMBL" id="QDU62802.1"/>
    </source>
</evidence>
<dbReference type="InterPro" id="IPR029063">
    <property type="entry name" value="SAM-dependent_MTases_sf"/>
</dbReference>
<dbReference type="Proteomes" id="UP000317093">
    <property type="component" value="Chromosome"/>
</dbReference>
<keyword evidence="4" id="KW-1185">Reference proteome</keyword>
<keyword evidence="2" id="KW-0460">Magnesium</keyword>
<dbReference type="KEGG" id="knv:Pan216_36730"/>
<dbReference type="AlphaFoldDB" id="A0A518B768"/>
<name>A0A518B768_9BACT</name>
<evidence type="ECO:0000256" key="2">
    <source>
        <dbReference type="ARBA" id="ARBA00022842"/>
    </source>
</evidence>
<dbReference type="InterPro" id="IPR042086">
    <property type="entry name" value="MeTrfase_capping"/>
</dbReference>
<gene>
    <name evidence="3" type="ORF">Pan216_36730</name>
</gene>